<dbReference type="RefSeq" id="WP_237485484.1">
    <property type="nucleotide sequence ID" value="NZ_CAKLCM010000002.1"/>
</dbReference>
<organism evidence="13 14">
    <name type="scientific">Vibrio hippocampi</name>
    <dbReference type="NCBI Taxonomy" id="654686"/>
    <lineage>
        <taxon>Bacteria</taxon>
        <taxon>Pseudomonadati</taxon>
        <taxon>Pseudomonadota</taxon>
        <taxon>Gammaproteobacteria</taxon>
        <taxon>Vibrionales</taxon>
        <taxon>Vibrionaceae</taxon>
        <taxon>Vibrio</taxon>
    </lineage>
</organism>
<evidence type="ECO:0000256" key="8">
    <source>
        <dbReference type="ARBA" id="ARBA00023136"/>
    </source>
</evidence>
<evidence type="ECO:0000256" key="1">
    <source>
        <dbReference type="ARBA" id="ARBA00002962"/>
    </source>
</evidence>
<keyword evidence="5" id="KW-0997">Cell inner membrane</keyword>
<accession>A0ABM8ZKP0</accession>
<reference evidence="13" key="1">
    <citation type="submission" date="2021-12" db="EMBL/GenBank/DDBJ databases">
        <authorList>
            <person name="Rodrigo-Torres L."/>
            <person name="Arahal R. D."/>
            <person name="Lucena T."/>
        </authorList>
    </citation>
    <scope>NUCLEOTIDE SEQUENCE</scope>
    <source>
        <strain evidence="13">CECT 8226</strain>
    </source>
</reference>
<evidence type="ECO:0000313" key="14">
    <source>
        <dbReference type="Proteomes" id="UP000838160"/>
    </source>
</evidence>
<evidence type="ECO:0000256" key="6">
    <source>
        <dbReference type="ARBA" id="ARBA00022692"/>
    </source>
</evidence>
<dbReference type="InterPro" id="IPR005254">
    <property type="entry name" value="Heme_biosyn_assoc_TPR_pro"/>
</dbReference>
<proteinExistence type="predicted"/>
<dbReference type="InterPro" id="IPR010817">
    <property type="entry name" value="HemY_N"/>
</dbReference>
<dbReference type="Gene3D" id="1.25.40.10">
    <property type="entry name" value="Tetratricopeptide repeat domain"/>
    <property type="match status" value="2"/>
</dbReference>
<keyword evidence="8 11" id="KW-0472">Membrane</keyword>
<feature type="transmembrane region" description="Helical" evidence="11">
    <location>
        <begin position="43"/>
        <end position="62"/>
    </location>
</feature>
<evidence type="ECO:0000313" key="13">
    <source>
        <dbReference type="EMBL" id="CAH0527401.1"/>
    </source>
</evidence>
<comment type="pathway">
    <text evidence="3">Porphyrin-containing compound metabolism; protoheme biosynthesis.</text>
</comment>
<dbReference type="InterPro" id="IPR011990">
    <property type="entry name" value="TPR-like_helical_dom_sf"/>
</dbReference>
<feature type="domain" description="HemY N-terminal" evidence="12">
    <location>
        <begin position="26"/>
        <end position="132"/>
    </location>
</feature>
<protein>
    <submittedName>
        <fullName evidence="13">Protein HemY</fullName>
    </submittedName>
</protein>
<feature type="repeat" description="TPR" evidence="10">
    <location>
        <begin position="327"/>
        <end position="360"/>
    </location>
</feature>
<dbReference type="InterPro" id="IPR019734">
    <property type="entry name" value="TPR_rpt"/>
</dbReference>
<keyword evidence="9" id="KW-0627">Porphyrin biosynthesis</keyword>
<comment type="function">
    <text evidence="1">Involved in a late step of protoheme IX synthesis.</text>
</comment>
<dbReference type="PROSITE" id="PS50293">
    <property type="entry name" value="TPR_REGION"/>
    <property type="match status" value="1"/>
</dbReference>
<evidence type="ECO:0000256" key="11">
    <source>
        <dbReference type="SAM" id="Phobius"/>
    </source>
</evidence>
<comment type="caution">
    <text evidence="13">The sequence shown here is derived from an EMBL/GenBank/DDBJ whole genome shotgun (WGS) entry which is preliminary data.</text>
</comment>
<keyword evidence="6 11" id="KW-0812">Transmembrane</keyword>
<name>A0ABM8ZKP0_9VIBR</name>
<keyword evidence="7 11" id="KW-1133">Transmembrane helix</keyword>
<comment type="subcellular location">
    <subcellularLocation>
        <location evidence="2">Cell inner membrane</location>
        <topology evidence="2">Multi-pass membrane protein</topology>
    </subcellularLocation>
</comment>
<dbReference type="PROSITE" id="PS50005">
    <property type="entry name" value="TPR"/>
    <property type="match status" value="1"/>
</dbReference>
<evidence type="ECO:0000256" key="2">
    <source>
        <dbReference type="ARBA" id="ARBA00004429"/>
    </source>
</evidence>
<dbReference type="SUPFAM" id="SSF48452">
    <property type="entry name" value="TPR-like"/>
    <property type="match status" value="2"/>
</dbReference>
<dbReference type="Proteomes" id="UP000838160">
    <property type="component" value="Unassembled WGS sequence"/>
</dbReference>
<evidence type="ECO:0000256" key="9">
    <source>
        <dbReference type="ARBA" id="ARBA00023244"/>
    </source>
</evidence>
<evidence type="ECO:0000256" key="5">
    <source>
        <dbReference type="ARBA" id="ARBA00022519"/>
    </source>
</evidence>
<keyword evidence="4" id="KW-1003">Cell membrane</keyword>
<keyword evidence="14" id="KW-1185">Reference proteome</keyword>
<keyword evidence="10" id="KW-0802">TPR repeat</keyword>
<dbReference type="NCBIfam" id="TIGR00540">
    <property type="entry name" value="TPR_hemY_coli"/>
    <property type="match status" value="1"/>
</dbReference>
<sequence length="391" mass="44443">MIRIIFLFIVLGAGLFVGTQYTGQQGYVLISIANKTIEMSVTTLVIFVIAALAVLFFLEYLFKKLMYAGTSTFNYFSVRKMRRSRRFTNEGILKLLEGDWKQAEKKVTRWASYHDMPLLCYLVASEAALGQGDKEKCQHYLDLASQQKNSELAVQLTRAKQAIREENYQIAQSTLETLAISHPSHKVVQDLLKTTYIKQNQWKPLVELLPSLKKSKLIDDSEKSELELRAVCGQMHDIAGQQGSEGLVTYWNSLTKKMRQQSHLIQCFVKLLISRKADDKAFTVIKESTKKQHINELYELIPSLNLADRHPAIVLLEQVISKTEKNASVHSSLGQLYLRESRWQDAQKQFEAALTLRPDVSDYAYLADALENQNMTKAAGEVSRKALTLVS</sequence>
<dbReference type="EMBL" id="CAKLCM010000002">
    <property type="protein sequence ID" value="CAH0527401.1"/>
    <property type="molecule type" value="Genomic_DNA"/>
</dbReference>
<evidence type="ECO:0000256" key="4">
    <source>
        <dbReference type="ARBA" id="ARBA00022475"/>
    </source>
</evidence>
<evidence type="ECO:0000259" key="12">
    <source>
        <dbReference type="Pfam" id="PF07219"/>
    </source>
</evidence>
<gene>
    <name evidence="13" type="primary">hemY</name>
    <name evidence="13" type="ORF">VHP8226_02690</name>
</gene>
<evidence type="ECO:0000256" key="3">
    <source>
        <dbReference type="ARBA" id="ARBA00004744"/>
    </source>
</evidence>
<dbReference type="Pfam" id="PF07219">
    <property type="entry name" value="HemY_N"/>
    <property type="match status" value="1"/>
</dbReference>
<evidence type="ECO:0000256" key="7">
    <source>
        <dbReference type="ARBA" id="ARBA00022989"/>
    </source>
</evidence>
<evidence type="ECO:0000256" key="10">
    <source>
        <dbReference type="PROSITE-ProRule" id="PRU00339"/>
    </source>
</evidence>